<dbReference type="RefSeq" id="XP_040713095.1">
    <property type="nucleotide sequence ID" value="XM_040858632.1"/>
</dbReference>
<dbReference type="InParanoid" id="A0A1Y2DNK0"/>
<dbReference type="Proteomes" id="UP000193689">
    <property type="component" value="Unassembled WGS sequence"/>
</dbReference>
<dbReference type="PANTHER" id="PTHR42973">
    <property type="entry name" value="BINDING OXIDOREDUCTASE, PUTATIVE (AFU_ORTHOLOGUE AFUA_1G17690)-RELATED"/>
    <property type="match status" value="1"/>
</dbReference>
<evidence type="ECO:0000256" key="2">
    <source>
        <dbReference type="ARBA" id="ARBA00022630"/>
    </source>
</evidence>
<protein>
    <recommendedName>
        <fullName evidence="5">FAD-binding PCMH-type domain-containing protein</fullName>
    </recommendedName>
</protein>
<dbReference type="EMBL" id="MCFJ01000011">
    <property type="protein sequence ID" value="ORY60868.1"/>
    <property type="molecule type" value="Genomic_DNA"/>
</dbReference>
<evidence type="ECO:0000256" key="3">
    <source>
        <dbReference type="ARBA" id="ARBA00022827"/>
    </source>
</evidence>
<dbReference type="InterPro" id="IPR016167">
    <property type="entry name" value="FAD-bd_PCMH_sub1"/>
</dbReference>
<keyword evidence="3" id="KW-0274">FAD</keyword>
<sequence>MSLTASDEYHDLAPTGVDRATLEADAAALLPLLDSSPGIHIYTPSAPIFPTVQKVLNQLTDDIKCLAIVRPNTEAEIRDTLRLCSSLNIKVTIRSGGNDVGERSIIHGGVVIDMRSMDFMTLSADRSSVSVGGGITHGKILTFLDKNELDTPVGWGHQVGYVAWACGGGYGVECGSRGIGSDQILGGRVVTANGDVLEVEDGKGDEDVWWALRGGGAGIVGVVSELTVKVYPKLRVMGGYVMFPFAEVEQVFDRMQKLYEKDFPDHFAGEVYLIDPMNNGGLVNQFFWWELGDDEATNAEAAEKYLVKVKEFGTVVSCTVAETTPYKFLYSIENPVLDVRQAFFNASAIVPSFSRELGAVFAKHPLPSITSAVVLHNCHGVGARRDPKAAFGPRQPHVLAGIVASCEWEDEASKTKIKGWPQLVYDDITENRLDMGWKYSNFNPPEPGDGRMYLGEDGACRMRSVRERLDPKGLFARCTPDLGSA</sequence>
<dbReference type="AlphaFoldDB" id="A0A1Y2DNK0"/>
<dbReference type="GO" id="GO:0016491">
    <property type="term" value="F:oxidoreductase activity"/>
    <property type="evidence" value="ECO:0007669"/>
    <property type="project" value="UniProtKB-KW"/>
</dbReference>
<dbReference type="InterPro" id="IPR006094">
    <property type="entry name" value="Oxid_FAD_bind_N"/>
</dbReference>
<dbReference type="SUPFAM" id="SSF56176">
    <property type="entry name" value="FAD-binding/transporter-associated domain-like"/>
    <property type="match status" value="1"/>
</dbReference>
<dbReference type="InterPro" id="IPR050416">
    <property type="entry name" value="FAD-linked_Oxidoreductase"/>
</dbReference>
<evidence type="ECO:0000256" key="1">
    <source>
        <dbReference type="ARBA" id="ARBA00005466"/>
    </source>
</evidence>
<dbReference type="Gene3D" id="3.30.465.10">
    <property type="match status" value="1"/>
</dbReference>
<dbReference type="GeneID" id="63774844"/>
<dbReference type="InterPro" id="IPR016169">
    <property type="entry name" value="FAD-bd_PCMH_sub2"/>
</dbReference>
<dbReference type="PROSITE" id="PS51387">
    <property type="entry name" value="FAD_PCMH"/>
    <property type="match status" value="1"/>
</dbReference>
<dbReference type="InterPro" id="IPR016166">
    <property type="entry name" value="FAD-bd_PCMH"/>
</dbReference>
<gene>
    <name evidence="6" type="ORF">BCR38DRAFT_411978</name>
</gene>
<evidence type="ECO:0000313" key="6">
    <source>
        <dbReference type="EMBL" id="ORY60868.1"/>
    </source>
</evidence>
<feature type="domain" description="FAD-binding PCMH-type" evidence="5">
    <location>
        <begin position="61"/>
        <end position="233"/>
    </location>
</feature>
<comment type="similarity">
    <text evidence="1">Belongs to the oxygen-dependent FAD-linked oxidoreductase family.</text>
</comment>
<dbReference type="InterPro" id="IPR036318">
    <property type="entry name" value="FAD-bd_PCMH-like_sf"/>
</dbReference>
<dbReference type="PANTHER" id="PTHR42973:SF7">
    <property type="entry name" value="FAD-BINDING PCMH-TYPE DOMAIN-CONTAINING PROTEIN"/>
    <property type="match status" value="1"/>
</dbReference>
<accession>A0A1Y2DNK0</accession>
<evidence type="ECO:0000259" key="5">
    <source>
        <dbReference type="PROSITE" id="PS51387"/>
    </source>
</evidence>
<keyword evidence="4" id="KW-0560">Oxidoreductase</keyword>
<keyword evidence="7" id="KW-1185">Reference proteome</keyword>
<dbReference type="Pfam" id="PF01565">
    <property type="entry name" value="FAD_binding_4"/>
    <property type="match status" value="1"/>
</dbReference>
<dbReference type="Gene3D" id="3.40.462.20">
    <property type="match status" value="1"/>
</dbReference>
<dbReference type="STRING" id="1141098.A0A1Y2DNK0"/>
<name>A0A1Y2DNK0_9PEZI</name>
<reference evidence="6 7" key="1">
    <citation type="submission" date="2016-07" db="EMBL/GenBank/DDBJ databases">
        <title>Pervasive Adenine N6-methylation of Active Genes in Fungi.</title>
        <authorList>
            <consortium name="DOE Joint Genome Institute"/>
            <person name="Mondo S.J."/>
            <person name="Dannebaum R.O."/>
            <person name="Kuo R.C."/>
            <person name="Labutti K."/>
            <person name="Haridas S."/>
            <person name="Kuo A."/>
            <person name="Salamov A."/>
            <person name="Ahrendt S.R."/>
            <person name="Lipzen A."/>
            <person name="Sullivan W."/>
            <person name="Andreopoulos W.B."/>
            <person name="Clum A."/>
            <person name="Lindquist E."/>
            <person name="Daum C."/>
            <person name="Ramamoorthy G.K."/>
            <person name="Gryganskyi A."/>
            <person name="Culley D."/>
            <person name="Magnuson J.K."/>
            <person name="James T.Y."/>
            <person name="O'Malley M.A."/>
            <person name="Stajich J.E."/>
            <person name="Spatafora J.W."/>
            <person name="Visel A."/>
            <person name="Grigoriev I.V."/>
        </authorList>
    </citation>
    <scope>NUCLEOTIDE SEQUENCE [LARGE SCALE GENOMIC DNA]</scope>
    <source>
        <strain evidence="6 7">CBS 129021</strain>
    </source>
</reference>
<comment type="caution">
    <text evidence="6">The sequence shown here is derived from an EMBL/GenBank/DDBJ whole genome shotgun (WGS) entry which is preliminary data.</text>
</comment>
<dbReference type="Gene3D" id="3.30.43.10">
    <property type="entry name" value="Uridine Diphospho-n-acetylenolpyruvylglucosamine Reductase, domain 2"/>
    <property type="match status" value="1"/>
</dbReference>
<evidence type="ECO:0000313" key="7">
    <source>
        <dbReference type="Proteomes" id="UP000193689"/>
    </source>
</evidence>
<keyword evidence="2" id="KW-0285">Flavoprotein</keyword>
<evidence type="ECO:0000256" key="4">
    <source>
        <dbReference type="ARBA" id="ARBA00023002"/>
    </source>
</evidence>
<proteinExistence type="inferred from homology"/>
<dbReference type="OrthoDB" id="407275at2759"/>
<dbReference type="GO" id="GO:0071949">
    <property type="term" value="F:FAD binding"/>
    <property type="evidence" value="ECO:0007669"/>
    <property type="project" value="InterPro"/>
</dbReference>
<organism evidence="6 7">
    <name type="scientific">Pseudomassariella vexata</name>
    <dbReference type="NCBI Taxonomy" id="1141098"/>
    <lineage>
        <taxon>Eukaryota</taxon>
        <taxon>Fungi</taxon>
        <taxon>Dikarya</taxon>
        <taxon>Ascomycota</taxon>
        <taxon>Pezizomycotina</taxon>
        <taxon>Sordariomycetes</taxon>
        <taxon>Xylariomycetidae</taxon>
        <taxon>Amphisphaeriales</taxon>
        <taxon>Pseudomassariaceae</taxon>
        <taxon>Pseudomassariella</taxon>
    </lineage>
</organism>